<dbReference type="AlphaFoldDB" id="W1XUV2"/>
<dbReference type="PANTHER" id="PTHR43318">
    <property type="entry name" value="UDP-N-ACETYLGLUCOSAMINE 4,6-DEHYDRATASE"/>
    <property type="match status" value="1"/>
</dbReference>
<proteinExistence type="predicted"/>
<protein>
    <submittedName>
        <fullName evidence="1">Polysaccharide biosynthesis protein CapD</fullName>
    </submittedName>
</protein>
<dbReference type="PANTHER" id="PTHR43318:SF1">
    <property type="entry name" value="POLYSACCHARIDE BIOSYNTHESIS PROTEIN EPSC-RELATED"/>
    <property type="match status" value="1"/>
</dbReference>
<organism evidence="1">
    <name type="scientific">human gut metagenome</name>
    <dbReference type="NCBI Taxonomy" id="408170"/>
    <lineage>
        <taxon>unclassified sequences</taxon>
        <taxon>metagenomes</taxon>
        <taxon>organismal metagenomes</taxon>
    </lineage>
</organism>
<dbReference type="EMBL" id="AZMM01011682">
    <property type="protein sequence ID" value="ETJ33886.1"/>
    <property type="molecule type" value="Genomic_DNA"/>
</dbReference>
<comment type="caution">
    <text evidence="1">The sequence shown here is derived from an EMBL/GenBank/DDBJ whole genome shotgun (WGS) entry which is preliminary data.</text>
</comment>
<feature type="non-terminal residue" evidence="1">
    <location>
        <position position="1"/>
    </location>
</feature>
<name>W1XUV2_9ZZZZ</name>
<reference evidence="1" key="1">
    <citation type="submission" date="2013-12" db="EMBL/GenBank/DDBJ databases">
        <title>A Varibaculum cambriense genome reconstructed from a premature infant gut community with otherwise low bacterial novelty that shifts toward anaerobic metabolism during the third week of life.</title>
        <authorList>
            <person name="Brown C.T."/>
            <person name="Sharon I."/>
            <person name="Thomas B.C."/>
            <person name="Castelle C.J."/>
            <person name="Morowitz M.J."/>
            <person name="Banfield J.F."/>
        </authorList>
    </citation>
    <scope>NUCLEOTIDE SEQUENCE</scope>
</reference>
<gene>
    <name evidence="1" type="ORF">Q604_UNBC11682G0002</name>
</gene>
<accession>W1XUV2</accession>
<sequence length="85" mass="9962">IAMPSVKRDIIQEIMEICSPLKCKINILPGMYQLLDDEVLVSHLHPVSIEDLLERDEIQLDTSKVETYLKDKSGFSYWCRGLYWF</sequence>
<dbReference type="InterPro" id="IPR051203">
    <property type="entry name" value="Polysaccharide_Synthase-Rel"/>
</dbReference>
<evidence type="ECO:0000313" key="1">
    <source>
        <dbReference type="EMBL" id="ETJ33886.1"/>
    </source>
</evidence>
<dbReference type="Gene3D" id="3.40.50.720">
    <property type="entry name" value="NAD(P)-binding Rossmann-like Domain"/>
    <property type="match status" value="1"/>
</dbReference>